<proteinExistence type="predicted"/>
<dbReference type="InterPro" id="IPR013078">
    <property type="entry name" value="His_Pase_superF_clade-1"/>
</dbReference>
<dbReference type="RefSeq" id="WP_067475878.1">
    <property type="nucleotide sequence ID" value="NZ_CP015961.1"/>
</dbReference>
<dbReference type="InterPro" id="IPR029033">
    <property type="entry name" value="His_PPase_superfam"/>
</dbReference>
<evidence type="ECO:0000313" key="2">
    <source>
        <dbReference type="Proteomes" id="UP000186104"/>
    </source>
</evidence>
<accession>A0A173LQW6</accession>
<organism evidence="1 2">
    <name type="scientific">Dietzia timorensis</name>
    <dbReference type="NCBI Taxonomy" id="499555"/>
    <lineage>
        <taxon>Bacteria</taxon>
        <taxon>Bacillati</taxon>
        <taxon>Actinomycetota</taxon>
        <taxon>Actinomycetes</taxon>
        <taxon>Mycobacteriales</taxon>
        <taxon>Dietziaceae</taxon>
        <taxon>Dietzia</taxon>
    </lineage>
</organism>
<evidence type="ECO:0000313" key="1">
    <source>
        <dbReference type="EMBL" id="ANI93150.1"/>
    </source>
</evidence>
<dbReference type="AlphaFoldDB" id="A0A173LQW6"/>
<dbReference type="KEGG" id="dtm:BJL86_2386"/>
<sequence>MVFRLTLIAHAATEATHAARFAAPRDELSRAGCGAAQRLANSGELPREPGGQLVLCAPELRAQQTAKLLGYGDAQAEESFADLDLGEWAGRGVDEIPAADLYSWNTDPEFRGHAGETVAAACGRIGAALDALGEGERGSAVVIAHPSTLRSAVIHCLSSPAQTFFRVDAGPGHALGLHRRGWRWTLRL</sequence>
<dbReference type="SMART" id="SM00855">
    <property type="entry name" value="PGAM"/>
    <property type="match status" value="1"/>
</dbReference>
<keyword evidence="2" id="KW-1185">Reference proteome</keyword>
<evidence type="ECO:0008006" key="3">
    <source>
        <dbReference type="Google" id="ProtNLM"/>
    </source>
</evidence>
<dbReference type="Proteomes" id="UP000186104">
    <property type="component" value="Chromosome"/>
</dbReference>
<dbReference type="STRING" id="499555.BJL86_2386"/>
<dbReference type="Pfam" id="PF00300">
    <property type="entry name" value="His_Phos_1"/>
    <property type="match status" value="1"/>
</dbReference>
<dbReference type="Gene3D" id="3.40.50.1240">
    <property type="entry name" value="Phosphoglycerate mutase-like"/>
    <property type="match status" value="1"/>
</dbReference>
<reference evidence="1 2" key="1">
    <citation type="submission" date="2016-06" db="EMBL/GenBank/DDBJ databases">
        <title>Complete genome sequence of a saline-alkali tolerant type strain Dietzia timorensis ID05-A0528T.</title>
        <authorList>
            <person name="Wu X."/>
        </authorList>
    </citation>
    <scope>NUCLEOTIDE SEQUENCE [LARGE SCALE GENOMIC DNA]</scope>
    <source>
        <strain evidence="1 2">ID05-A0528</strain>
    </source>
</reference>
<dbReference type="SUPFAM" id="SSF53254">
    <property type="entry name" value="Phosphoglycerate mutase-like"/>
    <property type="match status" value="1"/>
</dbReference>
<gene>
    <name evidence="1" type="ORF">BJL86_2386</name>
</gene>
<name>A0A173LQW6_9ACTN</name>
<dbReference type="EMBL" id="CP015961">
    <property type="protein sequence ID" value="ANI93150.1"/>
    <property type="molecule type" value="Genomic_DNA"/>
</dbReference>
<dbReference type="OrthoDB" id="7502553at2"/>
<protein>
    <recommendedName>
        <fullName evidence="3">Histidine phosphatase family protein</fullName>
    </recommendedName>
</protein>